<dbReference type="GeneID" id="25568059"/>
<evidence type="ECO:0000256" key="7">
    <source>
        <dbReference type="SAM" id="MobiDB-lite"/>
    </source>
</evidence>
<dbReference type="OrthoDB" id="6495301at2759"/>
<keyword evidence="3" id="KW-0689">Ribosomal protein</keyword>
<feature type="region of interest" description="Disordered" evidence="7">
    <location>
        <begin position="67"/>
        <end position="95"/>
    </location>
</feature>
<comment type="subcellular location">
    <subcellularLocation>
        <location evidence="1">Mitochondrion</location>
    </subcellularLocation>
</comment>
<evidence type="ECO:0000256" key="4">
    <source>
        <dbReference type="ARBA" id="ARBA00023128"/>
    </source>
</evidence>
<dbReference type="STRING" id="461836.A0A0L0DPN6"/>
<evidence type="ECO:0000256" key="6">
    <source>
        <dbReference type="ARBA" id="ARBA00035132"/>
    </source>
</evidence>
<evidence type="ECO:0000256" key="5">
    <source>
        <dbReference type="ARBA" id="ARBA00023274"/>
    </source>
</evidence>
<feature type="compositionally biased region" description="Basic residues" evidence="7">
    <location>
        <begin position="81"/>
        <end position="95"/>
    </location>
</feature>
<protein>
    <recommendedName>
        <fullName evidence="6">Small ribosomal subunit protein mS33</fullName>
    </recommendedName>
</protein>
<dbReference type="Pfam" id="PF08293">
    <property type="entry name" value="MRP-S33"/>
    <property type="match status" value="1"/>
</dbReference>
<keyword evidence="9" id="KW-1185">Reference proteome</keyword>
<dbReference type="PANTHER" id="PTHR13362:SF2">
    <property type="entry name" value="SMALL RIBOSOMAL SUBUNIT PROTEIN MS33"/>
    <property type="match status" value="1"/>
</dbReference>
<gene>
    <name evidence="8" type="ORF">AMSG_09635</name>
</gene>
<dbReference type="GO" id="GO:0005739">
    <property type="term" value="C:mitochondrion"/>
    <property type="evidence" value="ECO:0007669"/>
    <property type="project" value="UniProtKB-SubCell"/>
</dbReference>
<dbReference type="AlphaFoldDB" id="A0A0L0DPN6"/>
<evidence type="ECO:0000256" key="1">
    <source>
        <dbReference type="ARBA" id="ARBA00004173"/>
    </source>
</evidence>
<organism evidence="8 9">
    <name type="scientific">Thecamonas trahens ATCC 50062</name>
    <dbReference type="NCBI Taxonomy" id="461836"/>
    <lineage>
        <taxon>Eukaryota</taxon>
        <taxon>Apusozoa</taxon>
        <taxon>Apusomonadida</taxon>
        <taxon>Apusomonadidae</taxon>
        <taxon>Thecamonas</taxon>
    </lineage>
</organism>
<dbReference type="GO" id="GO:0005840">
    <property type="term" value="C:ribosome"/>
    <property type="evidence" value="ECO:0007669"/>
    <property type="project" value="UniProtKB-KW"/>
</dbReference>
<name>A0A0L0DPN6_THETB</name>
<evidence type="ECO:0000313" key="8">
    <source>
        <dbReference type="EMBL" id="KNC53986.1"/>
    </source>
</evidence>
<comment type="similarity">
    <text evidence="2">Belongs to the mitochondrion-specific ribosomal protein mS33 family.</text>
</comment>
<dbReference type="GO" id="GO:1990904">
    <property type="term" value="C:ribonucleoprotein complex"/>
    <property type="evidence" value="ECO:0007669"/>
    <property type="project" value="UniProtKB-KW"/>
</dbReference>
<keyword evidence="5" id="KW-0687">Ribonucleoprotein</keyword>
<proteinExistence type="inferred from homology"/>
<evidence type="ECO:0000313" key="9">
    <source>
        <dbReference type="Proteomes" id="UP000054408"/>
    </source>
</evidence>
<evidence type="ECO:0000256" key="2">
    <source>
        <dbReference type="ARBA" id="ARBA00008970"/>
    </source>
</evidence>
<keyword evidence="4" id="KW-0496">Mitochondrion</keyword>
<sequence>MASRAARSVPELVAVSRAIFGTVEGNGLRSGRKVLRKALVADKMLNYYMPILSHAFPGYMDEIRSRRKAKAAELSRSGRGAPKKGAGKRKGGKKK</sequence>
<evidence type="ECO:0000256" key="3">
    <source>
        <dbReference type="ARBA" id="ARBA00022980"/>
    </source>
</evidence>
<dbReference type="EMBL" id="GL349484">
    <property type="protein sequence ID" value="KNC53986.1"/>
    <property type="molecule type" value="Genomic_DNA"/>
</dbReference>
<dbReference type="PANTHER" id="PTHR13362">
    <property type="entry name" value="MITOCHONDRIAL RIBOSOMAL PROTEIN S33"/>
    <property type="match status" value="1"/>
</dbReference>
<dbReference type="InterPro" id="IPR013219">
    <property type="entry name" value="Ribosomal_mS33"/>
</dbReference>
<dbReference type="eggNOG" id="ENOG502SDM7">
    <property type="taxonomic scope" value="Eukaryota"/>
</dbReference>
<reference evidence="8 9" key="1">
    <citation type="submission" date="2010-05" db="EMBL/GenBank/DDBJ databases">
        <title>The Genome Sequence of Thecamonas trahens ATCC 50062.</title>
        <authorList>
            <consortium name="The Broad Institute Genome Sequencing Platform"/>
            <person name="Russ C."/>
            <person name="Cuomo C."/>
            <person name="Shea T."/>
            <person name="Young S.K."/>
            <person name="Zeng Q."/>
            <person name="Koehrsen M."/>
            <person name="Haas B."/>
            <person name="Borodovsky M."/>
            <person name="Guigo R."/>
            <person name="Alvarado L."/>
            <person name="Berlin A."/>
            <person name="Bochicchio J."/>
            <person name="Borenstein D."/>
            <person name="Chapman S."/>
            <person name="Chen Z."/>
            <person name="Freedman E."/>
            <person name="Gellesch M."/>
            <person name="Goldberg J."/>
            <person name="Griggs A."/>
            <person name="Gujja S."/>
            <person name="Heilman E."/>
            <person name="Heiman D."/>
            <person name="Hepburn T."/>
            <person name="Howarth C."/>
            <person name="Jen D."/>
            <person name="Larson L."/>
            <person name="Mehta T."/>
            <person name="Park D."/>
            <person name="Pearson M."/>
            <person name="Roberts A."/>
            <person name="Saif S."/>
            <person name="Shenoy N."/>
            <person name="Sisk P."/>
            <person name="Stolte C."/>
            <person name="Sykes S."/>
            <person name="Thomson T."/>
            <person name="Walk T."/>
            <person name="White J."/>
            <person name="Yandava C."/>
            <person name="Burger G."/>
            <person name="Gray M.W."/>
            <person name="Holland P.W.H."/>
            <person name="King N."/>
            <person name="Lang F.B.F."/>
            <person name="Roger A.J."/>
            <person name="Ruiz-Trillo I."/>
            <person name="Lander E."/>
            <person name="Nusbaum C."/>
        </authorList>
    </citation>
    <scope>NUCLEOTIDE SEQUENCE [LARGE SCALE GENOMIC DNA]</scope>
    <source>
        <strain evidence="8 9">ATCC 50062</strain>
    </source>
</reference>
<dbReference type="Proteomes" id="UP000054408">
    <property type="component" value="Unassembled WGS sequence"/>
</dbReference>
<accession>A0A0L0DPN6</accession>
<dbReference type="RefSeq" id="XP_013754188.1">
    <property type="nucleotide sequence ID" value="XM_013898734.1"/>
</dbReference>